<dbReference type="SUPFAM" id="SSF81901">
    <property type="entry name" value="HCP-like"/>
    <property type="match status" value="1"/>
</dbReference>
<dbReference type="AlphaFoldDB" id="A0A5N0T973"/>
<dbReference type="InterPro" id="IPR011990">
    <property type="entry name" value="TPR-like_helical_dom_sf"/>
</dbReference>
<sequence length="205" mass="23119">MMQIAAVVWWIISGTIAFGVVQPESFFAVIGFLILWWIIRWGGVLAGAFIVGAGVRAAEKRPRKREEEVPIEELQRQAAEEEDPMRLYELARSLDSRDSTAALATMERAAEMGLANAQYFLGVHYSIPFDDSQDYELAARWFRKAADQGFAAAQFKLGKAYYEGLGVNQSQSEALNWLRKAAELGNEYVRRKASDYISRVVKTRT</sequence>
<dbReference type="RefSeq" id="WP_150864991.1">
    <property type="nucleotide sequence ID" value="NZ_VYXP01000008.1"/>
</dbReference>
<evidence type="ECO:0000256" key="1">
    <source>
        <dbReference type="SAM" id="Phobius"/>
    </source>
</evidence>
<feature type="transmembrane region" description="Helical" evidence="1">
    <location>
        <begin position="27"/>
        <end position="55"/>
    </location>
</feature>
<proteinExistence type="predicted"/>
<protein>
    <submittedName>
        <fullName evidence="2">Sel1 repeat family protein</fullName>
    </submittedName>
</protein>
<dbReference type="Gene3D" id="1.25.40.10">
    <property type="entry name" value="Tetratricopeptide repeat domain"/>
    <property type="match status" value="1"/>
</dbReference>
<dbReference type="PANTHER" id="PTHR11102">
    <property type="entry name" value="SEL-1-LIKE PROTEIN"/>
    <property type="match status" value="1"/>
</dbReference>
<evidence type="ECO:0000313" key="3">
    <source>
        <dbReference type="Proteomes" id="UP000325372"/>
    </source>
</evidence>
<keyword evidence="1" id="KW-1133">Transmembrane helix</keyword>
<organism evidence="2 3">
    <name type="scientific">Marinihelvus fidelis</name>
    <dbReference type="NCBI Taxonomy" id="2613842"/>
    <lineage>
        <taxon>Bacteria</taxon>
        <taxon>Pseudomonadati</taxon>
        <taxon>Pseudomonadota</taxon>
        <taxon>Gammaproteobacteria</taxon>
        <taxon>Chromatiales</taxon>
        <taxon>Wenzhouxiangellaceae</taxon>
        <taxon>Marinihelvus</taxon>
    </lineage>
</organism>
<keyword evidence="1" id="KW-0812">Transmembrane</keyword>
<dbReference type="InterPro" id="IPR006597">
    <property type="entry name" value="Sel1-like"/>
</dbReference>
<dbReference type="InterPro" id="IPR050767">
    <property type="entry name" value="Sel1_AlgK"/>
</dbReference>
<keyword evidence="1" id="KW-0472">Membrane</keyword>
<dbReference type="Pfam" id="PF08238">
    <property type="entry name" value="Sel1"/>
    <property type="match status" value="2"/>
</dbReference>
<reference evidence="2 3" key="1">
    <citation type="submission" date="2019-09" db="EMBL/GenBank/DDBJ databases">
        <title>Wenzhouxiangella sp. Genome sequencing and assembly.</title>
        <authorList>
            <person name="Zhang R."/>
        </authorList>
    </citation>
    <scope>NUCLEOTIDE SEQUENCE [LARGE SCALE GENOMIC DNA]</scope>
    <source>
        <strain evidence="2 3">W260</strain>
    </source>
</reference>
<name>A0A5N0T973_9GAMM</name>
<evidence type="ECO:0000313" key="2">
    <source>
        <dbReference type="EMBL" id="KAA9130326.1"/>
    </source>
</evidence>
<accession>A0A5N0T973</accession>
<dbReference type="Proteomes" id="UP000325372">
    <property type="component" value="Unassembled WGS sequence"/>
</dbReference>
<gene>
    <name evidence="2" type="ORF">F3N42_13390</name>
</gene>
<comment type="caution">
    <text evidence="2">The sequence shown here is derived from an EMBL/GenBank/DDBJ whole genome shotgun (WGS) entry which is preliminary data.</text>
</comment>
<dbReference type="SMART" id="SM00671">
    <property type="entry name" value="SEL1"/>
    <property type="match status" value="2"/>
</dbReference>
<dbReference type="EMBL" id="VYXP01000008">
    <property type="protein sequence ID" value="KAA9130326.1"/>
    <property type="molecule type" value="Genomic_DNA"/>
</dbReference>
<dbReference type="PANTHER" id="PTHR11102:SF160">
    <property type="entry name" value="ERAD-ASSOCIATED E3 UBIQUITIN-PROTEIN LIGASE COMPONENT HRD3"/>
    <property type="match status" value="1"/>
</dbReference>
<keyword evidence="3" id="KW-1185">Reference proteome</keyword>